<dbReference type="AlphaFoldDB" id="A0A8C4LLK9"/>
<organism evidence="1">
    <name type="scientific">Equus asinus asinus</name>
    <dbReference type="NCBI Taxonomy" id="83772"/>
    <lineage>
        <taxon>Eukaryota</taxon>
        <taxon>Metazoa</taxon>
        <taxon>Chordata</taxon>
        <taxon>Craniata</taxon>
        <taxon>Vertebrata</taxon>
        <taxon>Euteleostomi</taxon>
        <taxon>Mammalia</taxon>
        <taxon>Eutheria</taxon>
        <taxon>Laurasiatheria</taxon>
        <taxon>Perissodactyla</taxon>
        <taxon>Equidae</taxon>
        <taxon>Equus</taxon>
    </lineage>
</organism>
<protein>
    <submittedName>
        <fullName evidence="1">Uncharacterized protein</fullName>
    </submittedName>
</protein>
<reference evidence="1" key="1">
    <citation type="submission" date="2023-03" db="UniProtKB">
        <authorList>
            <consortium name="Ensembl"/>
        </authorList>
    </citation>
    <scope>IDENTIFICATION</scope>
</reference>
<evidence type="ECO:0000313" key="1">
    <source>
        <dbReference type="Ensembl" id="ENSEASP00005013226.1"/>
    </source>
</evidence>
<sequence length="68" mass="8076">KHNPKILRHSSHGELGSILHLLPIIHGYIWKQPKYPSMDECIKKMWYVYTMEFYSATKKKEILPFATT</sequence>
<accession>A0A8C4LLK9</accession>
<proteinExistence type="predicted"/>
<name>A0A8C4LLK9_EQUAS</name>
<dbReference type="Ensembl" id="ENSEAST00005014369.1">
    <property type="protein sequence ID" value="ENSEASP00005013226.1"/>
    <property type="gene ID" value="ENSEASG00005009242.1"/>
</dbReference>